<proteinExistence type="predicted"/>
<name>A0A242MXG6_CABSO</name>
<dbReference type="EMBL" id="NBTZ01000042">
    <property type="protein sequence ID" value="OTP76129.1"/>
    <property type="molecule type" value="Genomic_DNA"/>
</dbReference>
<reference evidence="1 2" key="1">
    <citation type="submission" date="2017-03" db="EMBL/GenBank/DDBJ databases">
        <title>Genome analysis of strain PAMC 26577.</title>
        <authorList>
            <person name="Oh H.-M."/>
            <person name="Yang J.-A."/>
        </authorList>
    </citation>
    <scope>NUCLEOTIDE SEQUENCE [LARGE SCALE GENOMIC DNA]</scope>
    <source>
        <strain evidence="1 2">PAMC 26577</strain>
    </source>
</reference>
<evidence type="ECO:0000313" key="1">
    <source>
        <dbReference type="EMBL" id="OTP76129.1"/>
    </source>
</evidence>
<sequence length="48" mass="5333">MERWWNDQAAFTMLVHLPREKGYGVNPRTKNGPALAGYGAVTMANALK</sequence>
<protein>
    <submittedName>
        <fullName evidence="1">Mobile element protein</fullName>
    </submittedName>
</protein>
<dbReference type="Proteomes" id="UP000195221">
    <property type="component" value="Unassembled WGS sequence"/>
</dbReference>
<comment type="caution">
    <text evidence="1">The sequence shown here is derived from an EMBL/GenBank/DDBJ whole genome shotgun (WGS) entry which is preliminary data.</text>
</comment>
<accession>A0A242MXG6</accession>
<organism evidence="1 2">
    <name type="scientific">Caballeronia sordidicola</name>
    <name type="common">Burkholderia sordidicola</name>
    <dbReference type="NCBI Taxonomy" id="196367"/>
    <lineage>
        <taxon>Bacteria</taxon>
        <taxon>Pseudomonadati</taxon>
        <taxon>Pseudomonadota</taxon>
        <taxon>Betaproteobacteria</taxon>
        <taxon>Burkholderiales</taxon>
        <taxon>Burkholderiaceae</taxon>
        <taxon>Caballeronia</taxon>
    </lineage>
</organism>
<dbReference type="AlphaFoldDB" id="A0A242MXG6"/>
<evidence type="ECO:0000313" key="2">
    <source>
        <dbReference type="Proteomes" id="UP000195221"/>
    </source>
</evidence>
<gene>
    <name evidence="1" type="ORF">PAMC26577_11960</name>
</gene>